<dbReference type="InterPro" id="IPR029061">
    <property type="entry name" value="THDP-binding"/>
</dbReference>
<dbReference type="CDD" id="cd02016">
    <property type="entry name" value="TPP_E1_OGDC_like"/>
    <property type="match status" value="1"/>
</dbReference>
<dbReference type="PIRSF" id="PIRSF000157">
    <property type="entry name" value="Oxoglu_dh_E1"/>
    <property type="match status" value="1"/>
</dbReference>
<dbReference type="Pfam" id="PF02779">
    <property type="entry name" value="Transket_pyr"/>
    <property type="match status" value="1"/>
</dbReference>
<reference evidence="6" key="1">
    <citation type="submission" date="2022-07" db="EMBL/GenBank/DDBJ databases">
        <title>Phylogenomic reconstructions and comparative analyses of Kickxellomycotina fungi.</title>
        <authorList>
            <person name="Reynolds N.K."/>
            <person name="Stajich J.E."/>
            <person name="Barry K."/>
            <person name="Grigoriev I.V."/>
            <person name="Crous P."/>
            <person name="Smith M.E."/>
        </authorList>
    </citation>
    <scope>NUCLEOTIDE SEQUENCE</scope>
    <source>
        <strain evidence="6">RSA 1196</strain>
    </source>
</reference>
<comment type="similarity">
    <text evidence="2">Belongs to the alpha-ketoglutarate dehydrogenase family.</text>
</comment>
<evidence type="ECO:0000256" key="1">
    <source>
        <dbReference type="ARBA" id="ARBA00001964"/>
    </source>
</evidence>
<accession>A0A9W8ATL0</accession>
<evidence type="ECO:0000256" key="2">
    <source>
        <dbReference type="ARBA" id="ARBA00006936"/>
    </source>
</evidence>
<dbReference type="SMART" id="SM00861">
    <property type="entry name" value="Transket_pyr"/>
    <property type="match status" value="1"/>
</dbReference>
<dbReference type="Gene3D" id="3.40.50.12470">
    <property type="match status" value="1"/>
</dbReference>
<keyword evidence="3" id="KW-0560">Oxidoreductase</keyword>
<dbReference type="Pfam" id="PF16870">
    <property type="entry name" value="OxoGdeHyase_C"/>
    <property type="match status" value="1"/>
</dbReference>
<evidence type="ECO:0000313" key="7">
    <source>
        <dbReference type="Proteomes" id="UP001150925"/>
    </source>
</evidence>
<dbReference type="SUPFAM" id="SSF52518">
    <property type="entry name" value="Thiamin diphosphate-binding fold (THDP-binding)"/>
    <property type="match status" value="2"/>
</dbReference>
<organism evidence="6 7">
    <name type="scientific">Dispira parvispora</name>
    <dbReference type="NCBI Taxonomy" id="1520584"/>
    <lineage>
        <taxon>Eukaryota</taxon>
        <taxon>Fungi</taxon>
        <taxon>Fungi incertae sedis</taxon>
        <taxon>Zoopagomycota</taxon>
        <taxon>Kickxellomycotina</taxon>
        <taxon>Dimargaritomycetes</taxon>
        <taxon>Dimargaritales</taxon>
        <taxon>Dimargaritaceae</taxon>
        <taxon>Dispira</taxon>
    </lineage>
</organism>
<dbReference type="InterPro" id="IPR001017">
    <property type="entry name" value="DH_E1"/>
</dbReference>
<proteinExistence type="inferred from homology"/>
<evidence type="ECO:0000259" key="5">
    <source>
        <dbReference type="SMART" id="SM00861"/>
    </source>
</evidence>
<protein>
    <recommendedName>
        <fullName evidence="5">Transketolase-like pyrimidine-binding domain-containing protein</fullName>
    </recommendedName>
</protein>
<keyword evidence="7" id="KW-1185">Reference proteome</keyword>
<dbReference type="InterPro" id="IPR042179">
    <property type="entry name" value="KGD_C_sf"/>
</dbReference>
<dbReference type="Gene3D" id="3.40.50.970">
    <property type="match status" value="1"/>
</dbReference>
<dbReference type="InterPro" id="IPR031717">
    <property type="entry name" value="ODO-1/KGD_C"/>
</dbReference>
<keyword evidence="4" id="KW-0786">Thiamine pyrophosphate</keyword>
<dbReference type="Pfam" id="PF00676">
    <property type="entry name" value="E1_dh"/>
    <property type="match status" value="1"/>
</dbReference>
<name>A0A9W8ATL0_9FUNG</name>
<dbReference type="OrthoDB" id="413077at2759"/>
<dbReference type="PANTHER" id="PTHR23152">
    <property type="entry name" value="2-OXOGLUTARATE DEHYDROGENASE"/>
    <property type="match status" value="1"/>
</dbReference>
<evidence type="ECO:0000313" key="6">
    <source>
        <dbReference type="EMBL" id="KAJ1968951.1"/>
    </source>
</evidence>
<dbReference type="Gene3D" id="3.40.50.11610">
    <property type="entry name" value="Multifunctional 2-oxoglutarate metabolism enzyme, C-terminal domain"/>
    <property type="match status" value="1"/>
</dbReference>
<evidence type="ECO:0000256" key="3">
    <source>
        <dbReference type="ARBA" id="ARBA00023002"/>
    </source>
</evidence>
<dbReference type="GO" id="GO:0030976">
    <property type="term" value="F:thiamine pyrophosphate binding"/>
    <property type="evidence" value="ECO:0007669"/>
    <property type="project" value="InterPro"/>
</dbReference>
<dbReference type="Gene3D" id="1.10.287.1150">
    <property type="entry name" value="TPP helical domain"/>
    <property type="match status" value="1"/>
</dbReference>
<gene>
    <name evidence="6" type="ORF">IWQ62_000930</name>
</gene>
<evidence type="ECO:0000256" key="4">
    <source>
        <dbReference type="ARBA" id="ARBA00023052"/>
    </source>
</evidence>
<dbReference type="GO" id="GO:0016624">
    <property type="term" value="F:oxidoreductase activity, acting on the aldehyde or oxo group of donors, disulfide as acceptor"/>
    <property type="evidence" value="ECO:0007669"/>
    <property type="project" value="InterPro"/>
</dbReference>
<feature type="domain" description="Transketolase-like pyrimidine-binding" evidence="5">
    <location>
        <begin position="609"/>
        <end position="826"/>
    </location>
</feature>
<dbReference type="InterPro" id="IPR011603">
    <property type="entry name" value="2oxoglutarate_DH_E1"/>
</dbReference>
<comment type="caution">
    <text evidence="6">The sequence shown here is derived from an EMBL/GenBank/DDBJ whole genome shotgun (WGS) entry which is preliminary data.</text>
</comment>
<dbReference type="AlphaFoldDB" id="A0A9W8ATL0"/>
<comment type="cofactor">
    <cofactor evidence="1">
        <name>thiamine diphosphate</name>
        <dbReference type="ChEBI" id="CHEBI:58937"/>
    </cofactor>
</comment>
<sequence length="984" mass="110172">MLAQRTFMPSTWVRAVRQVPRSLGNKLRPLLTPTNTTFPRALELGQFTRAYHDEGAYGFRLPKARAVTDYGESEIANRIAHSGLVRLVNAFRDHGHKVANLDPLGMTTKPKVPELDPARYGLTDPHQVFPLNGILHMNRGDTTTEPLAEASLESIVTHLHSVYCQGTAVEFSHIPDSGERRWLSHLVESFQCQGLEPQQKRRIFQLLARAEVFDHFMQKKFPQVKRYGLEGAESMMVLLDQLFYSSNARGVQEIVLCMAHRGRLNLLTDLLQLSPEVLFHKVKGNSEFPPDVPATGDVLSHLTSAPTLDYGTGLPLHVSMLPNPSHLEAVNPVAMGKARAKQMELFDQLGDVANDNCELGDRVMCIQLHGDAAFTGQGVVMETLGLSNLPHFSSGGSVHIIVNNQLGYTTPATNARSTVYTSDIGKMVNAPVFHVNGDRPEDVARAAQLALAYRQQFKRDVIVDLLTFRRWGHNELDEPAYTQPLMYRNIRARDSVPQLYQKKLLQEPQPVLKAEEMETFRQGYFTLLTRHLEASSNYQPPPVVLKKNWTGLVVPLEITEKVDTGVPKETLLTVAQGSVAYPSDITIHPRLEKYHVQGRLKRLAKGDQIDWATAEALAMGSLLTEGHNVRISGQDVGRGTFSQRHAMLVCQETEQVYLPLNHLTEKQGRLEVANSHLSELAVLGFEYGMSLETPHRLVIWEAQYGDFFNTAQVIVDTFIVSGNTKWLRQTGLVMLLPHGYDGTGPEHSSCRIERFLQLSNDPMHYDPNSGTGDSYGLEPRSGLLNPNVHVVNCTTPAQYFHVLRRQLKRNYRKPLVVAAPKTLLRSPLAISSLDDMIPGTCFQPVLAQPDVVDPTAVKRVIFVSGRIYYDLHKRLHELSPEQQREVTIVRLEELSPFPREALTNELAKYTNAQEYIWCQEETENAGAYAYVLPRLEFLLPKSSQVHYVGRPPLAAAVTGIGMVYRKEQAKILHDAFAPLPQGAS</sequence>
<dbReference type="NCBIfam" id="TIGR00239">
    <property type="entry name" value="2oxo_dh_E1"/>
    <property type="match status" value="1"/>
</dbReference>
<dbReference type="EMBL" id="JANBPY010000114">
    <property type="protein sequence ID" value="KAJ1968951.1"/>
    <property type="molecule type" value="Genomic_DNA"/>
</dbReference>
<dbReference type="PANTHER" id="PTHR23152:SF4">
    <property type="entry name" value="2-OXOADIPATE DEHYDROGENASE COMPLEX COMPONENT E1"/>
    <property type="match status" value="1"/>
</dbReference>
<dbReference type="InterPro" id="IPR005475">
    <property type="entry name" value="Transketolase-like_Pyr-bd"/>
</dbReference>
<dbReference type="Proteomes" id="UP001150925">
    <property type="component" value="Unassembled WGS sequence"/>
</dbReference>
<dbReference type="NCBIfam" id="NF006914">
    <property type="entry name" value="PRK09404.1"/>
    <property type="match status" value="1"/>
</dbReference>
<dbReference type="GO" id="GO:0006091">
    <property type="term" value="P:generation of precursor metabolites and energy"/>
    <property type="evidence" value="ECO:0007669"/>
    <property type="project" value="UniProtKB-ARBA"/>
</dbReference>